<keyword evidence="1" id="KW-1133">Transmembrane helix</keyword>
<dbReference type="GO" id="GO:0016020">
    <property type="term" value="C:membrane"/>
    <property type="evidence" value="ECO:0007669"/>
    <property type="project" value="InterPro"/>
</dbReference>
<evidence type="ECO:0000256" key="1">
    <source>
        <dbReference type="SAM" id="Phobius"/>
    </source>
</evidence>
<dbReference type="Pfam" id="PF00892">
    <property type="entry name" value="EamA"/>
    <property type="match status" value="2"/>
</dbReference>
<feature type="transmembrane region" description="Helical" evidence="1">
    <location>
        <begin position="63"/>
        <end position="84"/>
    </location>
</feature>
<keyword evidence="1" id="KW-0472">Membrane</keyword>
<feature type="transmembrane region" description="Helical" evidence="1">
    <location>
        <begin position="154"/>
        <end position="172"/>
    </location>
</feature>
<feature type="transmembrane region" description="Helical" evidence="1">
    <location>
        <begin position="270"/>
        <end position="290"/>
    </location>
</feature>
<name>Q0EWT6_9PROT</name>
<feature type="transmembrane region" description="Helical" evidence="1">
    <location>
        <begin position="209"/>
        <end position="236"/>
    </location>
</feature>
<feature type="transmembrane region" description="Helical" evidence="1">
    <location>
        <begin position="184"/>
        <end position="202"/>
    </location>
</feature>
<dbReference type="STRING" id="314344.AL013_02590"/>
<protein>
    <recommendedName>
        <fullName evidence="2">EamA domain-containing protein</fullName>
    </recommendedName>
</protein>
<feature type="domain" description="EamA" evidence="2">
    <location>
        <begin position="4"/>
        <end position="133"/>
    </location>
</feature>
<reference evidence="3 4" key="1">
    <citation type="submission" date="2006-09" db="EMBL/GenBank/DDBJ databases">
        <authorList>
            <person name="Emerson D."/>
            <person name="Ferriera S."/>
            <person name="Johnson J."/>
            <person name="Kravitz S."/>
            <person name="Halpern A."/>
            <person name="Remington K."/>
            <person name="Beeson K."/>
            <person name="Tran B."/>
            <person name="Rogers Y.-H."/>
            <person name="Friedman R."/>
            <person name="Venter J.C."/>
        </authorList>
    </citation>
    <scope>NUCLEOTIDE SEQUENCE [LARGE SCALE GENOMIC DNA]</scope>
    <source>
        <strain evidence="3 4">PV-1</strain>
    </source>
</reference>
<dbReference type="AlphaFoldDB" id="Q0EWT6"/>
<feature type="domain" description="EamA" evidence="2">
    <location>
        <begin position="153"/>
        <end position="286"/>
    </location>
</feature>
<dbReference type="HOGENOM" id="CLU_085273_0_0_0"/>
<dbReference type="eggNOG" id="COG0697">
    <property type="taxonomic scope" value="Bacteria"/>
</dbReference>
<comment type="caution">
    <text evidence="3">The sequence shown here is derived from an EMBL/GenBank/DDBJ whole genome shotgun (WGS) entry which is preliminary data.</text>
</comment>
<proteinExistence type="predicted"/>
<gene>
    <name evidence="3" type="ORF">SPV1_06174</name>
</gene>
<accession>Q0EWT6</accession>
<feature type="transmembrane region" description="Helical" evidence="1">
    <location>
        <begin position="33"/>
        <end position="51"/>
    </location>
</feature>
<feature type="transmembrane region" description="Helical" evidence="1">
    <location>
        <begin position="242"/>
        <end position="263"/>
    </location>
</feature>
<dbReference type="PANTHER" id="PTHR22911:SF137">
    <property type="entry name" value="SOLUTE CARRIER FAMILY 35 MEMBER G2-RELATED"/>
    <property type="match status" value="1"/>
</dbReference>
<dbReference type="InterPro" id="IPR037185">
    <property type="entry name" value="EmrE-like"/>
</dbReference>
<dbReference type="InterPro" id="IPR000620">
    <property type="entry name" value="EamA_dom"/>
</dbReference>
<sequence length="293" mass="30717">MNSALWGAVAALAWGVSDFIARFTGRSLGPPRAMLGLMGVGCAILGGWLLYQDVTIPWHRINLLTLLVASVAALIAPLMLYYSLTYGPMSLAAPIAAAYPALVVPASLLMGARPELPEWLAMIVTVAGAVIVARNADEDPDETIASDLKNRRRAIIAAVAAGSFFAVALLVGKDVADTLGNVQMLWLGRFIGFTTLLAILLVRRGGQGVLIPIAVWPLILVQGIGEATAYLLFFMANQGEGAAIASVTASGFMVVAVLLGWFFLRERISIACASGIAMVFSGVAVLGYLGGEL</sequence>
<evidence type="ECO:0000313" key="4">
    <source>
        <dbReference type="Proteomes" id="UP000005297"/>
    </source>
</evidence>
<dbReference type="SUPFAM" id="SSF103481">
    <property type="entry name" value="Multidrug resistance efflux transporter EmrE"/>
    <property type="match status" value="2"/>
</dbReference>
<dbReference type="OrthoDB" id="8439780at2"/>
<keyword evidence="4" id="KW-1185">Reference proteome</keyword>
<evidence type="ECO:0000313" key="3">
    <source>
        <dbReference type="EMBL" id="EAU53703.1"/>
    </source>
</evidence>
<dbReference type="EMBL" id="AATS01000018">
    <property type="protein sequence ID" value="EAU53703.1"/>
    <property type="molecule type" value="Genomic_DNA"/>
</dbReference>
<feature type="transmembrane region" description="Helical" evidence="1">
    <location>
        <begin position="116"/>
        <end position="133"/>
    </location>
</feature>
<dbReference type="RefSeq" id="WP_009851528.1">
    <property type="nucleotide sequence ID" value="NZ_DS022295.1"/>
</dbReference>
<dbReference type="InParanoid" id="Q0EWT6"/>
<dbReference type="Proteomes" id="UP000005297">
    <property type="component" value="Unassembled WGS sequence"/>
</dbReference>
<organism evidence="3 4">
    <name type="scientific">Mariprofundus ferrooxydans PV-1</name>
    <dbReference type="NCBI Taxonomy" id="314345"/>
    <lineage>
        <taxon>Bacteria</taxon>
        <taxon>Pseudomonadati</taxon>
        <taxon>Pseudomonadota</taxon>
        <taxon>Candidatius Mariprofundia</taxon>
        <taxon>Mariprofundales</taxon>
        <taxon>Mariprofundaceae</taxon>
        <taxon>Mariprofundus</taxon>
    </lineage>
</organism>
<keyword evidence="1" id="KW-0812">Transmembrane</keyword>
<evidence type="ECO:0000259" key="2">
    <source>
        <dbReference type="Pfam" id="PF00892"/>
    </source>
</evidence>
<dbReference type="PANTHER" id="PTHR22911">
    <property type="entry name" value="ACYL-MALONYL CONDENSING ENZYME-RELATED"/>
    <property type="match status" value="1"/>
</dbReference>